<evidence type="ECO:0000313" key="2">
    <source>
        <dbReference type="EMBL" id="SMC19924.1"/>
    </source>
</evidence>
<reference evidence="2 3" key="1">
    <citation type="submission" date="2017-04" db="EMBL/GenBank/DDBJ databases">
        <authorList>
            <person name="Afonso C.L."/>
            <person name="Miller P.J."/>
            <person name="Scott M.A."/>
            <person name="Spackman E."/>
            <person name="Goraichik I."/>
            <person name="Dimitrov K.M."/>
            <person name="Suarez D.L."/>
            <person name="Swayne D.E."/>
        </authorList>
    </citation>
    <scope>NUCLEOTIDE SEQUENCE [LARGE SCALE GENOMIC DNA]</scope>
    <source>
        <strain evidence="2 3">DSM 12555</strain>
    </source>
</reference>
<feature type="transmembrane region" description="Helical" evidence="1">
    <location>
        <begin position="7"/>
        <end position="28"/>
    </location>
</feature>
<dbReference type="InterPro" id="IPR007383">
    <property type="entry name" value="DUF445"/>
</dbReference>
<sequence>MNYKNKANITLICMFVAFILTAILKYFYGHEFLIDFLFAVVEASLVGGTADWFAITALFKKPLFISFHTAIIPRNRVKIIDGITSAVEEQLLSKDIISEKISELNLSRGAVNLIEKNKVNILDYIEQEINKYIIEKGKEKLLNLSKKLKNDYIKKRSLTDVINVLTKNIYNSNNDEKIIDFIIDEVIEECKNEKLKLFIYKILMDLKKEKLDNFLAKISFGFLEKTDSVNLEDASENFCNQLIKELYNMKHKENKYREKIKKELFQMFLKIEYNRENIEDEKIKFIDTLDISSLIDDITNKKNYDGRETSILASYIRKQIDVYLDKLVRNEEFNSHMDKTLKYALVKFMNRNHNFIGSIVKQTLDQYDDKKLNEFIEDKFGEDLQWIRINGSVVGGIIGAGMFLFLRLLYDPFVVPVIRKLVL</sequence>
<dbReference type="GO" id="GO:0005886">
    <property type="term" value="C:plasma membrane"/>
    <property type="evidence" value="ECO:0007669"/>
    <property type="project" value="TreeGrafter"/>
</dbReference>
<organism evidence="2 3">
    <name type="scientific">Clostridium acidisoli DSM 12555</name>
    <dbReference type="NCBI Taxonomy" id="1121291"/>
    <lineage>
        <taxon>Bacteria</taxon>
        <taxon>Bacillati</taxon>
        <taxon>Bacillota</taxon>
        <taxon>Clostridia</taxon>
        <taxon>Eubacteriales</taxon>
        <taxon>Clostridiaceae</taxon>
        <taxon>Clostridium</taxon>
    </lineage>
</organism>
<dbReference type="Pfam" id="PF04286">
    <property type="entry name" value="DUF445"/>
    <property type="match status" value="1"/>
</dbReference>
<dbReference type="AlphaFoldDB" id="A0A1W1X7Y0"/>
<evidence type="ECO:0000256" key="1">
    <source>
        <dbReference type="SAM" id="Phobius"/>
    </source>
</evidence>
<evidence type="ECO:0000313" key="3">
    <source>
        <dbReference type="Proteomes" id="UP000192468"/>
    </source>
</evidence>
<protein>
    <submittedName>
        <fullName evidence="2">Uncharacterized membrane-anchored protein YjiN, DUF445 family</fullName>
    </submittedName>
</protein>
<proteinExistence type="predicted"/>
<accession>A0A1W1X7Y0</accession>
<keyword evidence="1" id="KW-0812">Transmembrane</keyword>
<dbReference type="STRING" id="1121291.SAMN02745134_00973"/>
<dbReference type="RefSeq" id="WP_084114239.1">
    <property type="nucleotide sequence ID" value="NZ_FWXH01000002.1"/>
</dbReference>
<keyword evidence="1" id="KW-0472">Membrane</keyword>
<dbReference type="PANTHER" id="PTHR38442:SF1">
    <property type="entry name" value="INNER MEMBRANE PROTEIN"/>
    <property type="match status" value="1"/>
</dbReference>
<dbReference type="EMBL" id="FWXH01000002">
    <property type="protein sequence ID" value="SMC19924.1"/>
    <property type="molecule type" value="Genomic_DNA"/>
</dbReference>
<keyword evidence="3" id="KW-1185">Reference proteome</keyword>
<dbReference type="Proteomes" id="UP000192468">
    <property type="component" value="Unassembled WGS sequence"/>
</dbReference>
<keyword evidence="1" id="KW-1133">Transmembrane helix</keyword>
<dbReference type="OrthoDB" id="9769590at2"/>
<dbReference type="PANTHER" id="PTHR38442">
    <property type="entry name" value="INNER MEMBRANE PROTEIN-RELATED"/>
    <property type="match status" value="1"/>
</dbReference>
<gene>
    <name evidence="2" type="ORF">SAMN02745134_00973</name>
</gene>
<name>A0A1W1X7Y0_9CLOT</name>